<reference evidence="4" key="1">
    <citation type="submission" date="2017-02" db="UniProtKB">
        <authorList>
            <consortium name="WormBaseParasite"/>
        </authorList>
    </citation>
    <scope>IDENTIFICATION</scope>
</reference>
<protein>
    <submittedName>
        <fullName evidence="2 4">Uncharacterized protein</fullName>
    </submittedName>
</protein>
<sequence>MLAKSKEEFQKRPEMGESVNGERAPAEREEVSELRRVHGVNHRRSRRSHRKGLGLPILGEGSSCRW</sequence>
<gene>
    <name evidence="2" type="ORF">HPLM_LOCUS10527</name>
</gene>
<evidence type="ECO:0000313" key="3">
    <source>
        <dbReference type="Proteomes" id="UP000268014"/>
    </source>
</evidence>
<keyword evidence="3" id="KW-1185">Reference proteome</keyword>
<evidence type="ECO:0000313" key="4">
    <source>
        <dbReference type="WBParaSite" id="HPLM_0001053501-mRNA-1"/>
    </source>
</evidence>
<feature type="compositionally biased region" description="Basic and acidic residues" evidence="1">
    <location>
        <begin position="1"/>
        <end position="15"/>
    </location>
</feature>
<reference evidence="2 3" key="2">
    <citation type="submission" date="2018-11" db="EMBL/GenBank/DDBJ databases">
        <authorList>
            <consortium name="Pathogen Informatics"/>
        </authorList>
    </citation>
    <scope>NUCLEOTIDE SEQUENCE [LARGE SCALE GENOMIC DNA]</scope>
    <source>
        <strain evidence="2 3">MHpl1</strain>
    </source>
</reference>
<feature type="compositionally biased region" description="Basic residues" evidence="1">
    <location>
        <begin position="37"/>
        <end position="52"/>
    </location>
</feature>
<organism evidence="4">
    <name type="scientific">Haemonchus placei</name>
    <name type="common">Barber's pole worm</name>
    <dbReference type="NCBI Taxonomy" id="6290"/>
    <lineage>
        <taxon>Eukaryota</taxon>
        <taxon>Metazoa</taxon>
        <taxon>Ecdysozoa</taxon>
        <taxon>Nematoda</taxon>
        <taxon>Chromadorea</taxon>
        <taxon>Rhabditida</taxon>
        <taxon>Rhabditina</taxon>
        <taxon>Rhabditomorpha</taxon>
        <taxon>Strongyloidea</taxon>
        <taxon>Trichostrongylidae</taxon>
        <taxon>Haemonchus</taxon>
    </lineage>
</organism>
<dbReference type="AlphaFoldDB" id="A0A0N4WHY9"/>
<feature type="region of interest" description="Disordered" evidence="1">
    <location>
        <begin position="1"/>
        <end position="66"/>
    </location>
</feature>
<evidence type="ECO:0000313" key="2">
    <source>
        <dbReference type="EMBL" id="VDO40421.1"/>
    </source>
</evidence>
<proteinExistence type="predicted"/>
<feature type="compositionally biased region" description="Basic and acidic residues" evidence="1">
    <location>
        <begin position="24"/>
        <end position="36"/>
    </location>
</feature>
<dbReference type="WBParaSite" id="HPLM_0001053501-mRNA-1">
    <property type="protein sequence ID" value="HPLM_0001053501-mRNA-1"/>
    <property type="gene ID" value="HPLM_0001053501"/>
</dbReference>
<name>A0A0N4WHY9_HAEPC</name>
<evidence type="ECO:0000256" key="1">
    <source>
        <dbReference type="SAM" id="MobiDB-lite"/>
    </source>
</evidence>
<dbReference type="Proteomes" id="UP000268014">
    <property type="component" value="Unassembled WGS sequence"/>
</dbReference>
<accession>A0A0N4WHY9</accession>
<dbReference type="EMBL" id="UZAF01017321">
    <property type="protein sequence ID" value="VDO40421.1"/>
    <property type="molecule type" value="Genomic_DNA"/>
</dbReference>